<accession>A0ABQ8TV63</accession>
<evidence type="ECO:0000313" key="2">
    <source>
        <dbReference type="Proteomes" id="UP001148838"/>
    </source>
</evidence>
<organism evidence="1 2">
    <name type="scientific">Periplaneta americana</name>
    <name type="common">American cockroach</name>
    <name type="synonym">Blatta americana</name>
    <dbReference type="NCBI Taxonomy" id="6978"/>
    <lineage>
        <taxon>Eukaryota</taxon>
        <taxon>Metazoa</taxon>
        <taxon>Ecdysozoa</taxon>
        <taxon>Arthropoda</taxon>
        <taxon>Hexapoda</taxon>
        <taxon>Insecta</taxon>
        <taxon>Pterygota</taxon>
        <taxon>Neoptera</taxon>
        <taxon>Polyneoptera</taxon>
        <taxon>Dictyoptera</taxon>
        <taxon>Blattodea</taxon>
        <taxon>Blattoidea</taxon>
        <taxon>Blattidae</taxon>
        <taxon>Blattinae</taxon>
        <taxon>Periplaneta</taxon>
    </lineage>
</organism>
<proteinExistence type="predicted"/>
<name>A0ABQ8TV63_PERAM</name>
<protein>
    <submittedName>
        <fullName evidence="1">Uncharacterized protein</fullName>
    </submittedName>
</protein>
<gene>
    <name evidence="1" type="ORF">ANN_01135</name>
</gene>
<dbReference type="EMBL" id="JAJSOF020000003">
    <property type="protein sequence ID" value="KAJ4449731.1"/>
    <property type="molecule type" value="Genomic_DNA"/>
</dbReference>
<sequence>MLQMESAVFQEFGNVSLTCKKKTHLSTYFKTVHIPATTGVTVRIALAEVDKRYSVQHHIHRRATGTEESIPVSSYGYTIVQSLLRRAGRIEECSQQYRPRPVYRSFHMTGKCSILLRCFSARQPNPWLAM</sequence>
<comment type="caution">
    <text evidence="1">The sequence shown here is derived from an EMBL/GenBank/DDBJ whole genome shotgun (WGS) entry which is preliminary data.</text>
</comment>
<keyword evidence="2" id="KW-1185">Reference proteome</keyword>
<evidence type="ECO:0000313" key="1">
    <source>
        <dbReference type="EMBL" id="KAJ4449731.1"/>
    </source>
</evidence>
<reference evidence="1 2" key="1">
    <citation type="journal article" date="2022" name="Allergy">
        <title>Genome assembly and annotation of Periplaneta americana reveal a comprehensive cockroach allergen profile.</title>
        <authorList>
            <person name="Wang L."/>
            <person name="Xiong Q."/>
            <person name="Saelim N."/>
            <person name="Wang L."/>
            <person name="Nong W."/>
            <person name="Wan A.T."/>
            <person name="Shi M."/>
            <person name="Liu X."/>
            <person name="Cao Q."/>
            <person name="Hui J.H.L."/>
            <person name="Sookrung N."/>
            <person name="Leung T.F."/>
            <person name="Tungtrongchitr A."/>
            <person name="Tsui S.K.W."/>
        </authorList>
    </citation>
    <scope>NUCLEOTIDE SEQUENCE [LARGE SCALE GENOMIC DNA]</scope>
    <source>
        <strain evidence="1">PWHHKU_190912</strain>
    </source>
</reference>
<dbReference type="Proteomes" id="UP001148838">
    <property type="component" value="Unassembled WGS sequence"/>
</dbReference>